<keyword evidence="10" id="KW-0333">Golgi apparatus</keyword>
<keyword evidence="11" id="KW-0472">Membrane</keyword>
<dbReference type="GO" id="GO:0046872">
    <property type="term" value="F:metal ion binding"/>
    <property type="evidence" value="ECO:0007669"/>
    <property type="project" value="UniProtKB-KW"/>
</dbReference>
<evidence type="ECO:0000256" key="14">
    <source>
        <dbReference type="ARBA" id="ARBA00042865"/>
    </source>
</evidence>
<accession>A0A1M5ELC8</accession>
<evidence type="ECO:0000313" key="16">
    <source>
        <dbReference type="Proteomes" id="UP000184480"/>
    </source>
</evidence>
<name>A0A1M5ELC8_9BACT</name>
<dbReference type="GO" id="GO:0016020">
    <property type="term" value="C:membrane"/>
    <property type="evidence" value="ECO:0007669"/>
    <property type="project" value="InterPro"/>
</dbReference>
<evidence type="ECO:0000313" key="15">
    <source>
        <dbReference type="EMBL" id="SHF79986.1"/>
    </source>
</evidence>
<protein>
    <recommendedName>
        <fullName evidence="14">Peptide O-xylosyltransferase</fullName>
    </recommendedName>
</protein>
<evidence type="ECO:0000256" key="9">
    <source>
        <dbReference type="ARBA" id="ARBA00022989"/>
    </source>
</evidence>
<dbReference type="GO" id="GO:0050650">
    <property type="term" value="P:chondroitin sulfate proteoglycan biosynthetic process"/>
    <property type="evidence" value="ECO:0007669"/>
    <property type="project" value="TreeGrafter"/>
</dbReference>
<dbReference type="GO" id="GO:0015012">
    <property type="term" value="P:heparan sulfate proteoglycan biosynthetic process"/>
    <property type="evidence" value="ECO:0007669"/>
    <property type="project" value="TreeGrafter"/>
</dbReference>
<dbReference type="OrthoDB" id="7943907at2"/>
<dbReference type="PANTHER" id="PTHR46025:SF3">
    <property type="entry name" value="XYLOSYLTRANSFERASE OXT"/>
    <property type="match status" value="1"/>
</dbReference>
<dbReference type="GO" id="GO:0030158">
    <property type="term" value="F:protein xylosyltransferase activity"/>
    <property type="evidence" value="ECO:0007669"/>
    <property type="project" value="InterPro"/>
</dbReference>
<evidence type="ECO:0000256" key="13">
    <source>
        <dbReference type="ARBA" id="ARBA00023180"/>
    </source>
</evidence>
<dbReference type="Pfam" id="PF02485">
    <property type="entry name" value="Branch"/>
    <property type="match status" value="1"/>
</dbReference>
<keyword evidence="4" id="KW-0808">Transferase</keyword>
<sequence>MKQALLITAYKNPVHLNNLIDVFDDNFPIYIHIDSKGAFTDEDIRNLRSKPNVKFVSRDYKVQWGSINHLKAILQLCREAAKDISIEYVHTITGHDYPIQSPAEITRFMEENRGTVFMEVNKLPYHAWYKGGLDRLMYYHPHDLINVRTERNYKLKERLIKLQQKFRINRSFPKSFPKDLYGGLVYWSIPTDAMKYILDFSDNNPSFLRRFRFTYCSEEIFFQTIIMNSPYKDRVKSNNLRFVIWQERNGNNPANLDETDYENILKSDALFARKFEFPVSQKLYEILKEKISNK</sequence>
<dbReference type="AlphaFoldDB" id="A0A1M5ELC8"/>
<evidence type="ECO:0000256" key="11">
    <source>
        <dbReference type="ARBA" id="ARBA00023136"/>
    </source>
</evidence>
<keyword evidence="13" id="KW-0325">Glycoprotein</keyword>
<gene>
    <name evidence="15" type="ORF">SAMN05444362_11071</name>
</gene>
<evidence type="ECO:0000256" key="8">
    <source>
        <dbReference type="ARBA" id="ARBA00022968"/>
    </source>
</evidence>
<evidence type="ECO:0000256" key="7">
    <source>
        <dbReference type="ARBA" id="ARBA00022824"/>
    </source>
</evidence>
<keyword evidence="9" id="KW-1133">Transmembrane helix</keyword>
<evidence type="ECO:0000256" key="1">
    <source>
        <dbReference type="ARBA" id="ARBA00004323"/>
    </source>
</evidence>
<evidence type="ECO:0000256" key="3">
    <source>
        <dbReference type="ARBA" id="ARBA00022676"/>
    </source>
</evidence>
<keyword evidence="6" id="KW-0479">Metal-binding</keyword>
<keyword evidence="12" id="KW-1015">Disulfide bond</keyword>
<proteinExistence type="predicted"/>
<dbReference type="STRING" id="1346286.SAMN05444362_11071"/>
<dbReference type="InterPro" id="IPR003406">
    <property type="entry name" value="Glyco_trans_14"/>
</dbReference>
<keyword evidence="16" id="KW-1185">Reference proteome</keyword>
<dbReference type="PANTHER" id="PTHR46025">
    <property type="entry name" value="XYLOSYLTRANSFERASE OXT"/>
    <property type="match status" value="1"/>
</dbReference>
<organism evidence="15 16">
    <name type="scientific">Dysgonomonas macrotermitis</name>
    <dbReference type="NCBI Taxonomy" id="1346286"/>
    <lineage>
        <taxon>Bacteria</taxon>
        <taxon>Pseudomonadati</taxon>
        <taxon>Bacteroidota</taxon>
        <taxon>Bacteroidia</taxon>
        <taxon>Bacteroidales</taxon>
        <taxon>Dysgonomonadaceae</taxon>
        <taxon>Dysgonomonas</taxon>
    </lineage>
</organism>
<dbReference type="InterPro" id="IPR043538">
    <property type="entry name" value="XYLT"/>
</dbReference>
<dbReference type="Proteomes" id="UP000184480">
    <property type="component" value="Unassembled WGS sequence"/>
</dbReference>
<evidence type="ECO:0000256" key="10">
    <source>
        <dbReference type="ARBA" id="ARBA00023034"/>
    </source>
</evidence>
<keyword evidence="3" id="KW-0328">Glycosyltransferase</keyword>
<comment type="subcellular location">
    <subcellularLocation>
        <location evidence="2">Endoplasmic reticulum membrane</location>
        <topology evidence="2">Single-pass type II membrane protein</topology>
    </subcellularLocation>
    <subcellularLocation>
        <location evidence="1">Golgi apparatus membrane</location>
        <topology evidence="1">Single-pass type II membrane protein</topology>
    </subcellularLocation>
</comment>
<dbReference type="EMBL" id="FQUC01000010">
    <property type="protein sequence ID" value="SHF79986.1"/>
    <property type="molecule type" value="Genomic_DNA"/>
</dbReference>
<keyword evidence="8" id="KW-0735">Signal-anchor</keyword>
<reference evidence="16" key="1">
    <citation type="submission" date="2016-11" db="EMBL/GenBank/DDBJ databases">
        <authorList>
            <person name="Varghese N."/>
            <person name="Submissions S."/>
        </authorList>
    </citation>
    <scope>NUCLEOTIDE SEQUENCE [LARGE SCALE GENOMIC DNA]</scope>
    <source>
        <strain evidence="16">DSM 27370</strain>
    </source>
</reference>
<keyword evidence="7" id="KW-0256">Endoplasmic reticulum</keyword>
<evidence type="ECO:0000256" key="2">
    <source>
        <dbReference type="ARBA" id="ARBA00004648"/>
    </source>
</evidence>
<evidence type="ECO:0000256" key="12">
    <source>
        <dbReference type="ARBA" id="ARBA00023157"/>
    </source>
</evidence>
<evidence type="ECO:0000256" key="5">
    <source>
        <dbReference type="ARBA" id="ARBA00022692"/>
    </source>
</evidence>
<dbReference type="RefSeq" id="WP_062182346.1">
    <property type="nucleotide sequence ID" value="NZ_BBXL01000016.1"/>
</dbReference>
<evidence type="ECO:0000256" key="6">
    <source>
        <dbReference type="ARBA" id="ARBA00022723"/>
    </source>
</evidence>
<keyword evidence="5" id="KW-0812">Transmembrane</keyword>
<evidence type="ECO:0000256" key="4">
    <source>
        <dbReference type="ARBA" id="ARBA00022679"/>
    </source>
</evidence>